<keyword evidence="3" id="KW-0597">Phosphoprotein</keyword>
<comment type="pathway">
    <text evidence="1">Antibiotic biosynthesis.</text>
</comment>
<dbReference type="Pfam" id="PF13602">
    <property type="entry name" value="ADH_zinc_N_2"/>
    <property type="match status" value="1"/>
</dbReference>
<dbReference type="PANTHER" id="PTHR43775:SF51">
    <property type="entry name" value="INACTIVE PHENOLPHTHIOCEROL SYNTHESIS POLYKETIDE SYNTHASE TYPE I PKS1-RELATED"/>
    <property type="match status" value="1"/>
</dbReference>
<feature type="non-terminal residue" evidence="8">
    <location>
        <position position="1"/>
    </location>
</feature>
<dbReference type="GO" id="GO:0016491">
    <property type="term" value="F:oxidoreductase activity"/>
    <property type="evidence" value="ECO:0007669"/>
    <property type="project" value="InterPro"/>
</dbReference>
<dbReference type="GO" id="GO:0008270">
    <property type="term" value="F:zinc ion binding"/>
    <property type="evidence" value="ECO:0007669"/>
    <property type="project" value="InterPro"/>
</dbReference>
<dbReference type="PROSITE" id="PS01162">
    <property type="entry name" value="QOR_ZETA_CRYSTAL"/>
    <property type="match status" value="1"/>
</dbReference>
<evidence type="ECO:0000256" key="2">
    <source>
        <dbReference type="ARBA" id="ARBA00022450"/>
    </source>
</evidence>
<organism evidence="8 9">
    <name type="scientific">Streptomyces sedi</name>
    <dbReference type="NCBI Taxonomy" id="555059"/>
    <lineage>
        <taxon>Bacteria</taxon>
        <taxon>Bacillati</taxon>
        <taxon>Actinomycetota</taxon>
        <taxon>Actinomycetes</taxon>
        <taxon>Kitasatosporales</taxon>
        <taxon>Streptomycetaceae</taxon>
        <taxon>Streptomyces</taxon>
    </lineage>
</organism>
<dbReference type="CDD" id="cd05195">
    <property type="entry name" value="enoyl_red"/>
    <property type="match status" value="1"/>
</dbReference>
<dbReference type="PANTHER" id="PTHR43775">
    <property type="entry name" value="FATTY ACID SYNTHASE"/>
    <property type="match status" value="1"/>
</dbReference>
<dbReference type="PROSITE" id="PS52019">
    <property type="entry name" value="PKS_MFAS_DH"/>
    <property type="match status" value="1"/>
</dbReference>
<sequence>VFVEASPHPVLAVGVQETIDAAGARAATVGTLRRDEGGPERFVTALAEAFVHGVPVDWRKLFDGTPARRVELPTYAFQHERYWLAPAAGNAGDPAQLGQTAVHHPLLAAAVESADGSVVLTGRLSVQALPWLADHAVAGTVLLPGTGFVELAVRAGDEVGCDRIDELTFEVPLVLPERGGIAVQVRVGTPDDNGRRPLTIHSRGDEAGAEAGEWVQHVSGILSVAETTPQADPELSAWPPAGAEPVDLEGFYSGMAEAGYGYGPTFQGLRAAWRRGGQVFAEVALPEQAREQAELFGIHPALLDATLHALGLGEFFDTAGQVRLPFAWAGLTLVATGATHVRVKLAAAGADAVSVSVSDGAGNPVVQADSLVVPPVTPDQLEQIRSGDRDSLLRLHWMPLAVVAGPASGRWSVVGTDPLGLGPALERAGLAVAAWPDLAGVGDGAAPDIVVLPCAADEPEEVTADGVRVAVTRLLESLQRWLADARFASSRLVVVTRGAVAVVDGEPVRDLVRAGVWGMVRSAQTEHPDRIVLVDLDDAPGAADLVPAAVECGEPQVAVRAGTVHTPRLTRSGRETLTPPAEGAWRLDVTGSGTLDGLTLIPNPDAEGPLEPGQVRIAVRAAGLNFRDVLLALGLIPHQKFAGGEAAGVVVEVGSAVTDLAVGDRVMGFVPQSFGPVAVADHRLVVRVPAGWSFEQAASAPVVFLTAWYGLVELADLKAGESVLVHAAAGGVGMAAVQLARHLGAEVYATASPPKWPAVRAQGIGDDRIASSRTLEFEERFLEATGGAGVDVVLNSLAGEFMDASARLLPRGGRFMEMGKTDIRDPERVAAEHPGVEYEAFDLMRADPDLIHRMLGEVVALIEQGVLKPLPVTTWDVREARAAFRYLSQARHVGKVVLTMPRALDPDGTVLVTGGTGVLGGLVARHLVSVCGVRHVVLVSRRGLGAEGA</sequence>
<dbReference type="InterPro" id="IPR049900">
    <property type="entry name" value="PKS_mFAS_DH"/>
</dbReference>
<keyword evidence="9" id="KW-1185">Reference proteome</keyword>
<dbReference type="SUPFAM" id="SSF51735">
    <property type="entry name" value="NAD(P)-binding Rossmann-fold domains"/>
    <property type="match status" value="3"/>
</dbReference>
<dbReference type="SUPFAM" id="SSF50129">
    <property type="entry name" value="GroES-like"/>
    <property type="match status" value="1"/>
</dbReference>
<evidence type="ECO:0000256" key="3">
    <source>
        <dbReference type="ARBA" id="ARBA00022553"/>
    </source>
</evidence>
<feature type="region of interest" description="N-terminal hotdog fold" evidence="6">
    <location>
        <begin position="104"/>
        <end position="229"/>
    </location>
</feature>
<evidence type="ECO:0000259" key="7">
    <source>
        <dbReference type="PROSITE" id="PS52019"/>
    </source>
</evidence>
<dbReference type="Gene3D" id="3.40.50.11460">
    <property type="match status" value="1"/>
</dbReference>
<dbReference type="Gene3D" id="3.40.50.720">
    <property type="entry name" value="NAD(P)-binding Rossmann-like Domain"/>
    <property type="match status" value="1"/>
</dbReference>
<dbReference type="Pfam" id="PF22953">
    <property type="entry name" value="SpnB_Rossmann"/>
    <property type="match status" value="1"/>
</dbReference>
<feature type="region of interest" description="C-terminal hotdog fold" evidence="6">
    <location>
        <begin position="243"/>
        <end position="382"/>
    </location>
</feature>
<dbReference type="Pfam" id="PF14765">
    <property type="entry name" value="PS-DH"/>
    <property type="match status" value="1"/>
</dbReference>
<dbReference type="GO" id="GO:0006633">
    <property type="term" value="P:fatty acid biosynthetic process"/>
    <property type="evidence" value="ECO:0007669"/>
    <property type="project" value="TreeGrafter"/>
</dbReference>
<dbReference type="RefSeq" id="WP_139650310.1">
    <property type="nucleotide sequence ID" value="NZ_VDGT01000049.1"/>
</dbReference>
<dbReference type="OrthoDB" id="9778690at2"/>
<dbReference type="InterPro" id="IPR020843">
    <property type="entry name" value="ER"/>
</dbReference>
<dbReference type="SMART" id="SM00826">
    <property type="entry name" value="PKS_DH"/>
    <property type="match status" value="1"/>
</dbReference>
<evidence type="ECO:0000256" key="4">
    <source>
        <dbReference type="ARBA" id="ARBA00022679"/>
    </source>
</evidence>
<evidence type="ECO:0000256" key="1">
    <source>
        <dbReference type="ARBA" id="ARBA00004792"/>
    </source>
</evidence>
<dbReference type="InterPro" id="IPR049551">
    <property type="entry name" value="PKS_DH_C"/>
</dbReference>
<dbReference type="SMART" id="SM00829">
    <property type="entry name" value="PKS_ER"/>
    <property type="match status" value="1"/>
</dbReference>
<dbReference type="Gene3D" id="3.30.70.3290">
    <property type="match status" value="1"/>
</dbReference>
<dbReference type="Gene3D" id="3.40.366.10">
    <property type="entry name" value="Malonyl-Coenzyme A Acyl Carrier Protein, domain 2"/>
    <property type="match status" value="1"/>
</dbReference>
<evidence type="ECO:0000256" key="5">
    <source>
        <dbReference type="ARBA" id="ARBA00023268"/>
    </source>
</evidence>
<name>A0A5C4UFL5_9ACTN</name>
<comment type="caution">
    <text evidence="8">The sequence shown here is derived from an EMBL/GenBank/DDBJ whole genome shotgun (WGS) entry which is preliminary data.</text>
</comment>
<dbReference type="Pfam" id="PF08240">
    <property type="entry name" value="ADH_N"/>
    <property type="match status" value="1"/>
</dbReference>
<dbReference type="EMBL" id="VDGT01000049">
    <property type="protein sequence ID" value="TNM21999.1"/>
    <property type="molecule type" value="Genomic_DNA"/>
</dbReference>
<dbReference type="InterPro" id="IPR036291">
    <property type="entry name" value="NAD(P)-bd_dom_sf"/>
</dbReference>
<reference evidence="8 9" key="1">
    <citation type="submission" date="2019-06" db="EMBL/GenBank/DDBJ databases">
        <title>Draft genome of Streptomyces sedi sp. JCM16909.</title>
        <authorList>
            <person name="Klykleung N."/>
            <person name="Tanasupawat S."/>
            <person name="Kudo T."/>
            <person name="Yuki M."/>
            <person name="Ohkuma M."/>
        </authorList>
    </citation>
    <scope>NUCLEOTIDE SEQUENCE [LARGE SCALE GENOMIC DNA]</scope>
    <source>
        <strain evidence="8 9">JCM 16909</strain>
    </source>
</reference>
<dbReference type="InterPro" id="IPR049552">
    <property type="entry name" value="PKS_DH_N"/>
</dbReference>
<proteinExistence type="predicted"/>
<evidence type="ECO:0000256" key="6">
    <source>
        <dbReference type="PROSITE-ProRule" id="PRU01363"/>
    </source>
</evidence>
<dbReference type="Gene3D" id="3.90.180.10">
    <property type="entry name" value="Medium-chain alcohol dehydrogenases, catalytic domain"/>
    <property type="match status" value="1"/>
</dbReference>
<accession>A0A5C4UFL5</accession>
<dbReference type="InterPro" id="IPR050091">
    <property type="entry name" value="PKS_NRPS_Biosynth_Enz"/>
</dbReference>
<dbReference type="InterPro" id="IPR011032">
    <property type="entry name" value="GroES-like_sf"/>
</dbReference>
<feature type="active site" description="Proton donor; for dehydratase activity" evidence="6">
    <location>
        <position position="304"/>
    </location>
</feature>
<gene>
    <name evidence="8" type="ORF">FH715_27975</name>
</gene>
<dbReference type="Gene3D" id="3.10.129.110">
    <property type="entry name" value="Polyketide synthase dehydratase"/>
    <property type="match status" value="1"/>
</dbReference>
<dbReference type="InterPro" id="IPR001227">
    <property type="entry name" value="Ac_transferase_dom_sf"/>
</dbReference>
<feature type="non-terminal residue" evidence="8">
    <location>
        <position position="949"/>
    </location>
</feature>
<protein>
    <submittedName>
        <fullName evidence="8">Zinc-binding dehydrogenase</fullName>
    </submittedName>
</protein>
<dbReference type="GO" id="GO:0004312">
    <property type="term" value="F:fatty acid synthase activity"/>
    <property type="evidence" value="ECO:0007669"/>
    <property type="project" value="TreeGrafter"/>
</dbReference>
<dbReference type="FunFam" id="3.90.180.10:FF:000032">
    <property type="entry name" value="Probable polyketide synthase pks1"/>
    <property type="match status" value="1"/>
</dbReference>
<dbReference type="InterPro" id="IPR002364">
    <property type="entry name" value="Quin_OxRdtase/zeta-crystal_CS"/>
</dbReference>
<keyword evidence="4" id="KW-0808">Transferase</keyword>
<dbReference type="InterPro" id="IPR020807">
    <property type="entry name" value="PKS_DH"/>
</dbReference>
<dbReference type="FunFam" id="3.40.50.720:FF:000209">
    <property type="entry name" value="Polyketide synthase Pks12"/>
    <property type="match status" value="1"/>
</dbReference>
<dbReference type="InterPro" id="IPR013154">
    <property type="entry name" value="ADH-like_N"/>
</dbReference>
<feature type="domain" description="PKS/mFAS DH" evidence="7">
    <location>
        <begin position="104"/>
        <end position="382"/>
    </location>
</feature>
<feature type="active site" description="Proton acceptor; for dehydratase activity" evidence="6">
    <location>
        <position position="135"/>
    </location>
</feature>
<dbReference type="Proteomes" id="UP000311713">
    <property type="component" value="Unassembled WGS sequence"/>
</dbReference>
<keyword evidence="2" id="KW-0596">Phosphopantetheine</keyword>
<dbReference type="InterPro" id="IPR055123">
    <property type="entry name" value="SpnB-like_Rossmann"/>
</dbReference>
<evidence type="ECO:0000313" key="8">
    <source>
        <dbReference type="EMBL" id="TNM21999.1"/>
    </source>
</evidence>
<dbReference type="Pfam" id="PF21089">
    <property type="entry name" value="PKS_DH_N"/>
    <property type="match status" value="1"/>
</dbReference>
<dbReference type="InterPro" id="IPR042104">
    <property type="entry name" value="PKS_dehydratase_sf"/>
</dbReference>
<evidence type="ECO:0000313" key="9">
    <source>
        <dbReference type="Proteomes" id="UP000311713"/>
    </source>
</evidence>
<dbReference type="AlphaFoldDB" id="A0A5C4UFL5"/>
<keyword evidence="5" id="KW-0511">Multifunctional enzyme</keyword>